<accession>X1EZ71</accession>
<protein>
    <recommendedName>
        <fullName evidence="6">Formate--tetrahydrofolate ligase</fullName>
    </recommendedName>
</protein>
<name>X1EZ71_9ZZZZ</name>
<keyword evidence="1" id="KW-0554">One-carbon metabolism</keyword>
<evidence type="ECO:0000256" key="4">
    <source>
        <dbReference type="ARBA" id="ARBA00022840"/>
    </source>
</evidence>
<feature type="non-terminal residue" evidence="5">
    <location>
        <position position="385"/>
    </location>
</feature>
<proteinExistence type="predicted"/>
<reference evidence="5" key="1">
    <citation type="journal article" date="2014" name="Front. Microbiol.">
        <title>High frequency of phylogenetically diverse reductive dehalogenase-homologous genes in deep subseafloor sedimentary metagenomes.</title>
        <authorList>
            <person name="Kawai M."/>
            <person name="Futagami T."/>
            <person name="Toyoda A."/>
            <person name="Takaki Y."/>
            <person name="Nishi S."/>
            <person name="Hori S."/>
            <person name="Arai W."/>
            <person name="Tsubouchi T."/>
            <person name="Morono Y."/>
            <person name="Uchiyama I."/>
            <person name="Ito T."/>
            <person name="Fujiyama A."/>
            <person name="Inagaki F."/>
            <person name="Takami H."/>
        </authorList>
    </citation>
    <scope>NUCLEOTIDE SEQUENCE</scope>
    <source>
        <strain evidence="5">Expedition CK06-06</strain>
    </source>
</reference>
<dbReference type="GO" id="GO:0005524">
    <property type="term" value="F:ATP binding"/>
    <property type="evidence" value="ECO:0007669"/>
    <property type="project" value="UniProtKB-KW"/>
</dbReference>
<dbReference type="SUPFAM" id="SSF52540">
    <property type="entry name" value="P-loop containing nucleoside triphosphate hydrolases"/>
    <property type="match status" value="1"/>
</dbReference>
<dbReference type="Pfam" id="PF01268">
    <property type="entry name" value="FTHFS"/>
    <property type="match status" value="1"/>
</dbReference>
<dbReference type="GO" id="GO:0006730">
    <property type="term" value="P:one-carbon metabolic process"/>
    <property type="evidence" value="ECO:0007669"/>
    <property type="project" value="UniProtKB-KW"/>
</dbReference>
<comment type="caution">
    <text evidence="5">The sequence shown here is derived from an EMBL/GenBank/DDBJ whole genome shotgun (WGS) entry which is preliminary data.</text>
</comment>
<dbReference type="GO" id="GO:0004329">
    <property type="term" value="F:formate-tetrahydrofolate ligase activity"/>
    <property type="evidence" value="ECO:0007669"/>
    <property type="project" value="InterPro"/>
</dbReference>
<evidence type="ECO:0000256" key="1">
    <source>
        <dbReference type="ARBA" id="ARBA00022563"/>
    </source>
</evidence>
<keyword evidence="2" id="KW-0436">Ligase</keyword>
<gene>
    <name evidence="5" type="ORF">S03H2_00201</name>
</gene>
<dbReference type="EMBL" id="BARU01000022">
    <property type="protein sequence ID" value="GAH25625.1"/>
    <property type="molecule type" value="Genomic_DNA"/>
</dbReference>
<dbReference type="InterPro" id="IPR000559">
    <property type="entry name" value="Formate_THF_ligase"/>
</dbReference>
<organism evidence="5">
    <name type="scientific">marine sediment metagenome</name>
    <dbReference type="NCBI Taxonomy" id="412755"/>
    <lineage>
        <taxon>unclassified sequences</taxon>
        <taxon>metagenomes</taxon>
        <taxon>ecological metagenomes</taxon>
    </lineage>
</organism>
<evidence type="ECO:0008006" key="6">
    <source>
        <dbReference type="Google" id="ProtNLM"/>
    </source>
</evidence>
<dbReference type="AlphaFoldDB" id="X1EZ71"/>
<keyword evidence="3" id="KW-0547">Nucleotide-binding</keyword>
<evidence type="ECO:0000256" key="2">
    <source>
        <dbReference type="ARBA" id="ARBA00022598"/>
    </source>
</evidence>
<evidence type="ECO:0000313" key="5">
    <source>
        <dbReference type="EMBL" id="GAH25625.1"/>
    </source>
</evidence>
<keyword evidence="4" id="KW-0067">ATP-binding</keyword>
<dbReference type="Gene3D" id="3.40.50.300">
    <property type="entry name" value="P-loop containing nucleotide triphosphate hydrolases"/>
    <property type="match status" value="2"/>
</dbReference>
<dbReference type="InterPro" id="IPR027417">
    <property type="entry name" value="P-loop_NTPase"/>
</dbReference>
<evidence type="ECO:0000256" key="3">
    <source>
        <dbReference type="ARBA" id="ARBA00022741"/>
    </source>
</evidence>
<sequence>MLSDLEIAQRTKMKPIVEIAEELGLKEDEIELYGKYTAKISLDVLERLKEKPSGKFITVTAITPTPLGEGKTVVACGLGQALAKIGKRVCNATREPSKGPTFGIKGGACGGGYSQFLPMENINLHFTGDIHAVDTAHNLLAARIDESLLHHNPLNIDPHNVTWRYCVDLNSRALRSIVVGLGGRANGYPRETGYDITVATETMAILALTTGLHDLRKRLGRVVIGYTYDSKPVTAEDLQMAGVMTVLMKDAIKPNLVQTTENTPAICHAGPFANVAHGNNSALADMVALKLADYVVTESGFGADCGFEKIVDVTCRQSGLKLNAAVIAASIRALKMHGGAFILRPGQKYETIKKFADEPWSKIDRLFTRSGIKKQIKDDDIVAIK</sequence>